<evidence type="ECO:0008006" key="4">
    <source>
        <dbReference type="Google" id="ProtNLM"/>
    </source>
</evidence>
<feature type="chain" id="PRO_5016265708" description="Secretion system C-terminal sorting domain-containing protein" evidence="1">
    <location>
        <begin position="20"/>
        <end position="349"/>
    </location>
</feature>
<dbReference type="AlphaFoldDB" id="A0A2Z4GCY1"/>
<evidence type="ECO:0000313" key="3">
    <source>
        <dbReference type="Proteomes" id="UP000249873"/>
    </source>
</evidence>
<dbReference type="Proteomes" id="UP000249873">
    <property type="component" value="Chromosome"/>
</dbReference>
<keyword evidence="3" id="KW-1185">Reference proteome</keyword>
<sequence length="349" mass="37776">MKKVIYTLSAVLIAGSVSAQMVSGTQIHVSEGAVLSIGQDFQNNGELTNKGQLHLRQNLTNDGKLTSEGNVVFDGYTKQTVSGTNDVVLSKAVIENDVDLNTALVINKELNYNQGIVSSSESNPLVFAENARYNGASDFSHSRGVVTKVDANSFEFPVGDGTNYRGFVATSTKRSALSAEYKSENPSEVSGELANGVESVNNNEYWVLKSSDENDIASVRLQGTYESNVAYLKKGTWNISEDAAFDKKSGIEKGVMFTSGRGQFVKKDIGVWPNPTQGDFNLKLTGMNDSDAVTVDVTNQDGRRVLSMKGSVNDLRKVYSLPAGLVTTELTVRVINGDEVMTEKLILNR</sequence>
<protein>
    <recommendedName>
        <fullName evidence="4">Secretion system C-terminal sorting domain-containing protein</fullName>
    </recommendedName>
</protein>
<dbReference type="RefSeq" id="WP_111372197.1">
    <property type="nucleotide sequence ID" value="NZ_CP029480.1"/>
</dbReference>
<dbReference type="KEGG" id="als:DJ013_12840"/>
<keyword evidence="1" id="KW-0732">Signal</keyword>
<name>A0A2Z4GCY1_9BACT</name>
<feature type="signal peptide" evidence="1">
    <location>
        <begin position="1"/>
        <end position="19"/>
    </location>
</feature>
<dbReference type="EMBL" id="CP029480">
    <property type="protein sequence ID" value="AWV99004.1"/>
    <property type="molecule type" value="Genomic_DNA"/>
</dbReference>
<evidence type="ECO:0000256" key="1">
    <source>
        <dbReference type="SAM" id="SignalP"/>
    </source>
</evidence>
<accession>A0A2Z4GCY1</accession>
<organism evidence="2 3">
    <name type="scientific">Arcticibacterium luteifluviistationis</name>
    <dbReference type="NCBI Taxonomy" id="1784714"/>
    <lineage>
        <taxon>Bacteria</taxon>
        <taxon>Pseudomonadati</taxon>
        <taxon>Bacteroidota</taxon>
        <taxon>Cytophagia</taxon>
        <taxon>Cytophagales</taxon>
        <taxon>Leadbetterellaceae</taxon>
        <taxon>Arcticibacterium</taxon>
    </lineage>
</organism>
<gene>
    <name evidence="2" type="ORF">DJ013_12840</name>
</gene>
<evidence type="ECO:0000313" key="2">
    <source>
        <dbReference type="EMBL" id="AWV99004.1"/>
    </source>
</evidence>
<proteinExistence type="predicted"/>
<reference evidence="2 3" key="1">
    <citation type="submission" date="2018-05" db="EMBL/GenBank/DDBJ databases">
        <title>Complete genome sequence of Arcticibacterium luteifluviistationis SM1504T, a cytophagaceae bacterium isolated from Arctic surface seawater.</title>
        <authorList>
            <person name="Li Y."/>
            <person name="Qin Q.-L."/>
        </authorList>
    </citation>
    <scope>NUCLEOTIDE SEQUENCE [LARGE SCALE GENOMIC DNA]</scope>
    <source>
        <strain evidence="2 3">SM1504</strain>
    </source>
</reference>
<dbReference type="OrthoDB" id="921154at2"/>